<evidence type="ECO:0000259" key="5">
    <source>
        <dbReference type="Pfam" id="PF21365"/>
    </source>
</evidence>
<keyword evidence="2 6" id="KW-0326">Glycosidase</keyword>
<dbReference type="KEGG" id="pdo:PSDT_0234"/>
<dbReference type="PANTHER" id="PTHR22762:SF89">
    <property type="entry name" value="ALPHA-XYLOSIDASE"/>
    <property type="match status" value="1"/>
</dbReference>
<organism evidence="6 7">
    <name type="scientific">Parascardovia denticolens DSM 10105 = JCM 12538</name>
    <dbReference type="NCBI Taxonomy" id="864564"/>
    <lineage>
        <taxon>Bacteria</taxon>
        <taxon>Bacillati</taxon>
        <taxon>Actinomycetota</taxon>
        <taxon>Actinomycetes</taxon>
        <taxon>Bifidobacteriales</taxon>
        <taxon>Bifidobacteriaceae</taxon>
        <taxon>Parascardovia</taxon>
    </lineage>
</organism>
<accession>E6K1W9</accession>
<protein>
    <submittedName>
        <fullName evidence="6">Glycosyl hydrolase, family 31</fullName>
        <ecNumber evidence="6">3.2.1.-</ecNumber>
    </submittedName>
</protein>
<dbReference type="Pfam" id="PF01055">
    <property type="entry name" value="Glyco_hydro_31_2nd"/>
    <property type="match status" value="1"/>
</dbReference>
<evidence type="ECO:0000256" key="3">
    <source>
        <dbReference type="SAM" id="MobiDB-lite"/>
    </source>
</evidence>
<dbReference type="InterPro" id="IPR000322">
    <property type="entry name" value="Glyco_hydro_31_TIM"/>
</dbReference>
<evidence type="ECO:0000313" key="6">
    <source>
        <dbReference type="EMBL" id="EFT82757.1"/>
    </source>
</evidence>
<dbReference type="Gene3D" id="2.60.40.1180">
    <property type="entry name" value="Golgi alpha-mannosidase II"/>
    <property type="match status" value="2"/>
</dbReference>
<dbReference type="Gene3D" id="3.20.20.80">
    <property type="entry name" value="Glycosidases"/>
    <property type="match status" value="1"/>
</dbReference>
<dbReference type="CDD" id="cd06595">
    <property type="entry name" value="GH31_u1"/>
    <property type="match status" value="1"/>
</dbReference>
<dbReference type="AlphaFoldDB" id="E6K1W9"/>
<feature type="compositionally biased region" description="Polar residues" evidence="3">
    <location>
        <begin position="7"/>
        <end position="16"/>
    </location>
</feature>
<dbReference type="HOGENOM" id="CLU_005043_1_0_11"/>
<evidence type="ECO:0000256" key="1">
    <source>
        <dbReference type="ARBA" id="ARBA00007806"/>
    </source>
</evidence>
<comment type="similarity">
    <text evidence="1 2">Belongs to the glycosyl hydrolase 31 family.</text>
</comment>
<feature type="domain" description="Glycoside hydrolase family 31 TIM barrel" evidence="4">
    <location>
        <begin position="263"/>
        <end position="565"/>
    </location>
</feature>
<dbReference type="GO" id="GO:0005975">
    <property type="term" value="P:carbohydrate metabolic process"/>
    <property type="evidence" value="ECO:0007669"/>
    <property type="project" value="InterPro"/>
</dbReference>
<feature type="domain" description="Glycosyl hydrolase family 31 C-terminal" evidence="5">
    <location>
        <begin position="573"/>
        <end position="678"/>
    </location>
</feature>
<dbReference type="SUPFAM" id="SSF51445">
    <property type="entry name" value="(Trans)glycosidases"/>
    <property type="match status" value="1"/>
</dbReference>
<dbReference type="InterPro" id="IPR017853">
    <property type="entry name" value="GH"/>
</dbReference>
<dbReference type="EMBL" id="AEON01000002">
    <property type="protein sequence ID" value="EFT82757.1"/>
    <property type="molecule type" value="Genomic_DNA"/>
</dbReference>
<comment type="caution">
    <text evidence="6">The sequence shown here is derived from an EMBL/GenBank/DDBJ whole genome shotgun (WGS) entry which is preliminary data.</text>
</comment>
<evidence type="ECO:0000259" key="4">
    <source>
        <dbReference type="Pfam" id="PF01055"/>
    </source>
</evidence>
<keyword evidence="2 6" id="KW-0378">Hydrolase</keyword>
<dbReference type="Pfam" id="PF21365">
    <property type="entry name" value="Glyco_hydro_31_3rd"/>
    <property type="match status" value="1"/>
</dbReference>
<keyword evidence="7" id="KW-1185">Reference proteome</keyword>
<feature type="compositionally biased region" description="Basic and acidic residues" evidence="3">
    <location>
        <begin position="194"/>
        <end position="216"/>
    </location>
</feature>
<dbReference type="EC" id="3.2.1.-" evidence="6"/>
<dbReference type="eggNOG" id="COG1501">
    <property type="taxonomic scope" value="Bacteria"/>
</dbReference>
<evidence type="ECO:0000256" key="2">
    <source>
        <dbReference type="RuleBase" id="RU361185"/>
    </source>
</evidence>
<feature type="region of interest" description="Disordered" evidence="3">
    <location>
        <begin position="191"/>
        <end position="227"/>
    </location>
</feature>
<dbReference type="SUPFAM" id="SSF51011">
    <property type="entry name" value="Glycosyl hydrolase domain"/>
    <property type="match status" value="1"/>
</dbReference>
<dbReference type="PATRIC" id="fig|864564.6.peg.260"/>
<feature type="region of interest" description="Disordered" evidence="3">
    <location>
        <begin position="1"/>
        <end position="21"/>
    </location>
</feature>
<proteinExistence type="inferred from homology"/>
<gene>
    <name evidence="6" type="ORF">HMPREF0620_1442</name>
</gene>
<name>E6K1W9_PARDN</name>
<dbReference type="GO" id="GO:0006491">
    <property type="term" value="P:N-glycan processing"/>
    <property type="evidence" value="ECO:0007669"/>
    <property type="project" value="TreeGrafter"/>
</dbReference>
<sequence length="927" mass="102807">MDINKTMDFNSGTGESQYGRMGERLDQKQFRRFIDQARPRMLPENVVQGDRWRIGVLTPSLLRLEWSDSGEFEDGISQMVVNRQFGGQVDFHVTRAAGGDVVIDTEALHLVYDGKKFSKEGLSVVVKGVPGSQFNTWHFGDAGKGNLKGTARTLDEADGAIPLDDGVLSRDGWAVIDDSASGIIGLASPASGGDDFHGEQGEHERGELEQDEHGQDEYGQGQFGPGIEVNPRSHQEIDLYFFGYGLRFVEAVQGFYGLTGAAPLLPRFALGNWWSRFYPYSQASYGALMDRFAKAGIPFSVAVIDMDWHRVDVPARFGSGWTGYSWNRRLFPDPQGFLSGLHDRGLRTTLNVHPRDGVRAFEDCYPAMARTMGVGPSAESPIEFDLTDPRFVDAYFAMHHGFEDEGVDFWWVDWQQGGVSRRRGVDPLWLLNHLHYVDSGRGGRWPLTFSRYAGPGSHRYPVGFSGDTVISWDSLRFQPYFTATASNIGYGWWSHDIGGHMLGARDDELEVRWYQWGVFSPVNRLHSSASAFSGKEPWNFPGDAQQVMIDFLRLRHRMVPYLYSMDYRAHEQGLPLVEPVYWWFPQVADAYLCQNEYFFGDRLLVSPIVEKADASSLMGGADVWLPRGIWFDVFTGRRYLAACDRSGEGLSTGAAGRRVRVHRPLGLMPVFARAGAVVPLQDLTESGSASTVNDLSNPQRMTVMVFPGADGDFLLREDSGRLGSDGRPSGRMTTTISAVWDDGPGHRRKVVIGPAIRRDGDDQDKAEDGDQDDGRIQAIPQARTWTVTWRGVGRLDENEVTATVGGRPVDGLQVSYDEDKLSLTVTLPACPTSGEVVLIFPSDLDVAPDPYLVDCQEILARAQMPYLTKDLAWSMVQEVGAAALSGLRTLNFTGGVPGEKEISQEESKFASSLPESVLAALEEVLLR</sequence>
<dbReference type="InterPro" id="IPR048395">
    <property type="entry name" value="Glyco_hydro_31_C"/>
</dbReference>
<dbReference type="PANTHER" id="PTHR22762">
    <property type="entry name" value="ALPHA-GLUCOSIDASE"/>
    <property type="match status" value="1"/>
</dbReference>
<dbReference type="Proteomes" id="UP000004946">
    <property type="component" value="Chromosome"/>
</dbReference>
<evidence type="ECO:0000313" key="7">
    <source>
        <dbReference type="Proteomes" id="UP000004946"/>
    </source>
</evidence>
<feature type="region of interest" description="Disordered" evidence="3">
    <location>
        <begin position="754"/>
        <end position="774"/>
    </location>
</feature>
<dbReference type="GO" id="GO:0090599">
    <property type="term" value="F:alpha-glucosidase activity"/>
    <property type="evidence" value="ECO:0007669"/>
    <property type="project" value="TreeGrafter"/>
</dbReference>
<dbReference type="InterPro" id="IPR013780">
    <property type="entry name" value="Glyco_hydro_b"/>
</dbReference>
<reference evidence="6 7" key="1">
    <citation type="submission" date="2010-12" db="EMBL/GenBank/DDBJ databases">
        <authorList>
            <person name="Muzny D."/>
            <person name="Qin X."/>
            <person name="Buhay C."/>
            <person name="Dugan-Rocha S."/>
            <person name="Ding Y."/>
            <person name="Chen G."/>
            <person name="Hawes A."/>
            <person name="Holder M."/>
            <person name="Jhangiani S."/>
            <person name="Johnson A."/>
            <person name="Khan Z."/>
            <person name="Li Z."/>
            <person name="Liu W."/>
            <person name="Liu X."/>
            <person name="Perez L."/>
            <person name="Shen H."/>
            <person name="Wang Q."/>
            <person name="Watt J."/>
            <person name="Xi L."/>
            <person name="Xin Y."/>
            <person name="Zhou J."/>
            <person name="Deng J."/>
            <person name="Jiang H."/>
            <person name="Liu Y."/>
            <person name="Qu J."/>
            <person name="Song X.-Z."/>
            <person name="Zhang L."/>
            <person name="Villasana D."/>
            <person name="Johnson A."/>
            <person name="Liu J."/>
            <person name="Liyanage D."/>
            <person name="Lorensuhewa L."/>
            <person name="Robinson T."/>
            <person name="Song A."/>
            <person name="Song B.-B."/>
            <person name="Dinh H."/>
            <person name="Thornton R."/>
            <person name="Coyle M."/>
            <person name="Francisco L."/>
            <person name="Jackson L."/>
            <person name="Javaid M."/>
            <person name="Korchina V."/>
            <person name="Kovar C."/>
            <person name="Mata R."/>
            <person name="Mathew T."/>
            <person name="Ngo R."/>
            <person name="Nguyen L."/>
            <person name="Nguyen N."/>
            <person name="Okwuonu G."/>
            <person name="Ongeri F."/>
            <person name="Pham C."/>
            <person name="Simmons D."/>
            <person name="Wilczek-Boney K."/>
            <person name="Hale W."/>
            <person name="Jakkamsetti A."/>
            <person name="Pham P."/>
            <person name="Ruth R."/>
            <person name="San Lucas F."/>
            <person name="Warren J."/>
            <person name="Zhang J."/>
            <person name="Zhao Z."/>
            <person name="Zhou C."/>
            <person name="Zhu D."/>
            <person name="Lee S."/>
            <person name="Bess C."/>
            <person name="Blankenburg K."/>
            <person name="Forbes L."/>
            <person name="Fu Q."/>
            <person name="Gubbala S."/>
            <person name="Hirani K."/>
            <person name="Jayaseelan J.C."/>
            <person name="Lara F."/>
            <person name="Munidasa M."/>
            <person name="Palculict T."/>
            <person name="Patil S."/>
            <person name="Pu L.-L."/>
            <person name="Saada N."/>
            <person name="Tang L."/>
            <person name="Weissenberger G."/>
            <person name="Zhu Y."/>
            <person name="Hemphill L."/>
            <person name="Shang Y."/>
            <person name="Youmans B."/>
            <person name="Ayvaz T."/>
            <person name="Ross M."/>
            <person name="Santibanez J."/>
            <person name="Aqrawi P."/>
            <person name="Gross S."/>
            <person name="Joshi V."/>
            <person name="Fowler G."/>
            <person name="Nazareth L."/>
            <person name="Reid J."/>
            <person name="Worley K."/>
            <person name="Petrosino J."/>
            <person name="Highlander S."/>
            <person name="Gibbs R."/>
        </authorList>
    </citation>
    <scope>NUCLEOTIDE SEQUENCE [LARGE SCALE GENOMIC DNA]</scope>
    <source>
        <strain evidence="6 7">DSM 10105</strain>
    </source>
</reference>